<dbReference type="InterPro" id="IPR036291">
    <property type="entry name" value="NAD(P)-bd_dom_sf"/>
</dbReference>
<dbReference type="Pfam" id="PF13460">
    <property type="entry name" value="NAD_binding_10"/>
    <property type="match status" value="1"/>
</dbReference>
<dbReference type="InterPro" id="IPR051207">
    <property type="entry name" value="ComplexI_NDUFA9_subunit"/>
</dbReference>
<dbReference type="EMBL" id="BAAAMK010000008">
    <property type="protein sequence ID" value="GAA1961045.1"/>
    <property type="molecule type" value="Genomic_DNA"/>
</dbReference>
<name>A0ABN2R026_9MICO</name>
<feature type="domain" description="NAD(P)-binding" evidence="1">
    <location>
        <begin position="7"/>
        <end position="135"/>
    </location>
</feature>
<dbReference type="InterPro" id="IPR016040">
    <property type="entry name" value="NAD(P)-bd_dom"/>
</dbReference>
<sequence>MRIAVAGGTGTVGRHVVDAARERGHEVVVLTRSNGVDLIAGTGVAAALDGVDAVIDTANANARSADAATEFFTTTTQTLLAAEQAAGVGHHVTLSIVGIDRAPYGYYAGKLAQERAVEAGAVPFTILRASQFHEFAEQMLGMLSFAGLHLAPRLASQPVAAREVGQRLVQLAEQGPVGRGPDFAGPQREDVSDMVRRLAKARGLRGPVLAVSLPGKQFAAMRRGDTLPGSDAVLATQTFDAWLAEQVAIPGNPARPLP</sequence>
<dbReference type="SUPFAM" id="SSF51735">
    <property type="entry name" value="NAD(P)-binding Rossmann-fold domains"/>
    <property type="match status" value="1"/>
</dbReference>
<dbReference type="Proteomes" id="UP001499954">
    <property type="component" value="Unassembled WGS sequence"/>
</dbReference>
<keyword evidence="3" id="KW-1185">Reference proteome</keyword>
<dbReference type="PANTHER" id="PTHR12126:SF11">
    <property type="entry name" value="NADH DEHYDROGENASE [UBIQUINONE] 1 ALPHA SUBCOMPLEX SUBUNIT 9, MITOCHONDRIAL"/>
    <property type="match status" value="1"/>
</dbReference>
<protein>
    <submittedName>
        <fullName evidence="2">NAD(P)H-binding protein</fullName>
    </submittedName>
</protein>
<evidence type="ECO:0000313" key="3">
    <source>
        <dbReference type="Proteomes" id="UP001499954"/>
    </source>
</evidence>
<proteinExistence type="predicted"/>
<dbReference type="Gene3D" id="3.40.50.720">
    <property type="entry name" value="NAD(P)-binding Rossmann-like Domain"/>
    <property type="match status" value="1"/>
</dbReference>
<evidence type="ECO:0000313" key="2">
    <source>
        <dbReference type="EMBL" id="GAA1961045.1"/>
    </source>
</evidence>
<dbReference type="PANTHER" id="PTHR12126">
    <property type="entry name" value="NADH-UBIQUINONE OXIDOREDUCTASE 39 KDA SUBUNIT-RELATED"/>
    <property type="match status" value="1"/>
</dbReference>
<dbReference type="RefSeq" id="WP_157415408.1">
    <property type="nucleotide sequence ID" value="NZ_BAAAMK010000008.1"/>
</dbReference>
<comment type="caution">
    <text evidence="2">The sequence shown here is derived from an EMBL/GenBank/DDBJ whole genome shotgun (WGS) entry which is preliminary data.</text>
</comment>
<evidence type="ECO:0000259" key="1">
    <source>
        <dbReference type="Pfam" id="PF13460"/>
    </source>
</evidence>
<organism evidence="2 3">
    <name type="scientific">Agromyces allii</name>
    <dbReference type="NCBI Taxonomy" id="393607"/>
    <lineage>
        <taxon>Bacteria</taxon>
        <taxon>Bacillati</taxon>
        <taxon>Actinomycetota</taxon>
        <taxon>Actinomycetes</taxon>
        <taxon>Micrococcales</taxon>
        <taxon>Microbacteriaceae</taxon>
        <taxon>Agromyces</taxon>
    </lineage>
</organism>
<reference evidence="2 3" key="1">
    <citation type="journal article" date="2019" name="Int. J. Syst. Evol. Microbiol.">
        <title>The Global Catalogue of Microorganisms (GCM) 10K type strain sequencing project: providing services to taxonomists for standard genome sequencing and annotation.</title>
        <authorList>
            <consortium name="The Broad Institute Genomics Platform"/>
            <consortium name="The Broad Institute Genome Sequencing Center for Infectious Disease"/>
            <person name="Wu L."/>
            <person name="Ma J."/>
        </authorList>
    </citation>
    <scope>NUCLEOTIDE SEQUENCE [LARGE SCALE GENOMIC DNA]</scope>
    <source>
        <strain evidence="2 3">JCM 13584</strain>
    </source>
</reference>
<accession>A0ABN2R026</accession>
<gene>
    <name evidence="2" type="ORF">GCM10009717_29710</name>
</gene>